<comment type="caution">
    <text evidence="7">The sequence shown here is derived from an EMBL/GenBank/DDBJ whole genome shotgun (WGS) entry which is preliminary data.</text>
</comment>
<dbReference type="AlphaFoldDB" id="A0A934IY30"/>
<keyword evidence="8" id="KW-1185">Reference proteome</keyword>
<evidence type="ECO:0000256" key="6">
    <source>
        <dbReference type="SAM" id="Phobius"/>
    </source>
</evidence>
<evidence type="ECO:0000256" key="3">
    <source>
        <dbReference type="ARBA" id="ARBA00022989"/>
    </source>
</evidence>
<keyword evidence="2 6" id="KW-0812">Transmembrane</keyword>
<keyword evidence="3 6" id="KW-1133">Transmembrane helix</keyword>
<dbReference type="Pfam" id="PF05105">
    <property type="entry name" value="Phage_holin_4_1"/>
    <property type="match status" value="1"/>
</dbReference>
<accession>A0A934IY30</accession>
<dbReference type="EMBL" id="JAELUP010000001">
    <property type="protein sequence ID" value="MBJ6359804.1"/>
    <property type="molecule type" value="Genomic_DNA"/>
</dbReference>
<dbReference type="Proteomes" id="UP000640274">
    <property type="component" value="Unassembled WGS sequence"/>
</dbReference>
<evidence type="ECO:0000256" key="2">
    <source>
        <dbReference type="ARBA" id="ARBA00022692"/>
    </source>
</evidence>
<comment type="similarity">
    <text evidence="5">Belongs to the bacteriophage holin family. Cp-1 holin subfamily.</text>
</comment>
<evidence type="ECO:0000256" key="5">
    <source>
        <dbReference type="ARBA" id="ARBA00023600"/>
    </source>
</evidence>
<evidence type="ECO:0000313" key="7">
    <source>
        <dbReference type="EMBL" id="MBJ6359804.1"/>
    </source>
</evidence>
<name>A0A934IY30_9BACL</name>
<dbReference type="InterPro" id="IPR006480">
    <property type="entry name" value="Phage_holin_4_1"/>
</dbReference>
<feature type="transmembrane region" description="Helical" evidence="6">
    <location>
        <begin position="28"/>
        <end position="47"/>
    </location>
</feature>
<proteinExistence type="inferred from homology"/>
<sequence>MHPFALSSLCAFIGAILTFSFGNWPEALTLLLVAMGVDYVAGIAACLKDGQGLCSKSLFWVLGRKGLTLLVILLAHRIDVLLESENMTMGAAIYFYLANEILSIVEHSGKIGLPIPKRIKDFIEVLRDKETKN</sequence>
<dbReference type="GO" id="GO:0016020">
    <property type="term" value="C:membrane"/>
    <property type="evidence" value="ECO:0007669"/>
    <property type="project" value="UniProtKB-SubCell"/>
</dbReference>
<protein>
    <submittedName>
        <fullName evidence="7">Phage holin family protein</fullName>
    </submittedName>
</protein>
<organism evidence="7 8">
    <name type="scientific">Paenibacillus roseus</name>
    <dbReference type="NCBI Taxonomy" id="2798579"/>
    <lineage>
        <taxon>Bacteria</taxon>
        <taxon>Bacillati</taxon>
        <taxon>Bacillota</taxon>
        <taxon>Bacilli</taxon>
        <taxon>Bacillales</taxon>
        <taxon>Paenibacillaceae</taxon>
        <taxon>Paenibacillus</taxon>
    </lineage>
</organism>
<evidence type="ECO:0000313" key="8">
    <source>
        <dbReference type="Proteomes" id="UP000640274"/>
    </source>
</evidence>
<gene>
    <name evidence="7" type="ORF">JFN88_00475</name>
</gene>
<reference evidence="7" key="1">
    <citation type="submission" date="2020-12" db="EMBL/GenBank/DDBJ databases">
        <authorList>
            <person name="Huq M.A."/>
        </authorList>
    </citation>
    <scope>NUCLEOTIDE SEQUENCE</scope>
    <source>
        <strain evidence="7">MAHUQ-46</strain>
    </source>
</reference>
<comment type="subcellular location">
    <subcellularLocation>
        <location evidence="1">Membrane</location>
        <topology evidence="1">Multi-pass membrane protein</topology>
    </subcellularLocation>
</comment>
<evidence type="ECO:0000256" key="4">
    <source>
        <dbReference type="ARBA" id="ARBA00023136"/>
    </source>
</evidence>
<dbReference type="RefSeq" id="WP_199017332.1">
    <property type="nucleotide sequence ID" value="NZ_JAELUP010000001.1"/>
</dbReference>
<dbReference type="NCBIfam" id="TIGR01593">
    <property type="entry name" value="holin_tox_secr"/>
    <property type="match status" value="1"/>
</dbReference>
<evidence type="ECO:0000256" key="1">
    <source>
        <dbReference type="ARBA" id="ARBA00004141"/>
    </source>
</evidence>
<keyword evidence="4 6" id="KW-0472">Membrane</keyword>